<keyword evidence="1" id="KW-0812">Transmembrane</keyword>
<accession>A0A6C0LVS0</accession>
<dbReference type="AlphaFoldDB" id="A0A6C0LVS0"/>
<name>A0A6C0LVS0_9ZZZZ</name>
<dbReference type="Pfam" id="PF08241">
    <property type="entry name" value="Methyltransf_11"/>
    <property type="match status" value="1"/>
</dbReference>
<evidence type="ECO:0000313" key="3">
    <source>
        <dbReference type="EMBL" id="QHU34480.1"/>
    </source>
</evidence>
<feature type="transmembrane region" description="Helical" evidence="1">
    <location>
        <begin position="20"/>
        <end position="38"/>
    </location>
</feature>
<dbReference type="SUPFAM" id="SSF53335">
    <property type="entry name" value="S-adenosyl-L-methionine-dependent methyltransferases"/>
    <property type="match status" value="1"/>
</dbReference>
<dbReference type="EMBL" id="MN740572">
    <property type="protein sequence ID" value="QHU34480.1"/>
    <property type="molecule type" value="Genomic_DNA"/>
</dbReference>
<dbReference type="PANTHER" id="PTHR43861">
    <property type="entry name" value="TRANS-ACONITATE 2-METHYLTRANSFERASE-RELATED"/>
    <property type="match status" value="1"/>
</dbReference>
<proteinExistence type="predicted"/>
<protein>
    <recommendedName>
        <fullName evidence="2">Methyltransferase type 11 domain-containing protein</fullName>
    </recommendedName>
</protein>
<keyword evidence="1" id="KW-1133">Transmembrane helix</keyword>
<dbReference type="PANTHER" id="PTHR43861:SF1">
    <property type="entry name" value="TRANS-ACONITATE 2-METHYLTRANSFERASE"/>
    <property type="match status" value="1"/>
</dbReference>
<organism evidence="3">
    <name type="scientific">viral metagenome</name>
    <dbReference type="NCBI Taxonomy" id="1070528"/>
    <lineage>
        <taxon>unclassified sequences</taxon>
        <taxon>metagenomes</taxon>
        <taxon>organismal metagenomes</taxon>
    </lineage>
</organism>
<feature type="domain" description="Methyltransferase type 11" evidence="2">
    <location>
        <begin position="101"/>
        <end position="194"/>
    </location>
</feature>
<dbReference type="InterPro" id="IPR013216">
    <property type="entry name" value="Methyltransf_11"/>
</dbReference>
<evidence type="ECO:0000256" key="1">
    <source>
        <dbReference type="SAM" id="Phobius"/>
    </source>
</evidence>
<dbReference type="InterPro" id="IPR029063">
    <property type="entry name" value="SAM-dependent_MTases_sf"/>
</dbReference>
<dbReference type="GO" id="GO:0032259">
    <property type="term" value="P:methylation"/>
    <property type="evidence" value="ECO:0007669"/>
    <property type="project" value="UniProtKB-KW"/>
</dbReference>
<keyword evidence="1" id="KW-0472">Membrane</keyword>
<sequence length="315" mass="36360">MDNLGKTIKKGYSSINNLTVWAKAVIVIILFLVLFRHINSKSSRIEAFTTEEKFELKQGKNIYDDFYANVYDSLTYTHSKNEFEIQKIVKYTEPTKKSIILDIGSGTGHHVKQLTDAGVGDVTGVDNSEPMVKKAKEINPKNKYVLGDVMKPSLFKNSQFTHITCLYFTIYYFKNKQAFLSNCFNWLMPGGKLTIHVVDKSMFDPILPPANPLLVVSPQRYSKNRITHSNIVFDEFKYGSNFEVDENSDNAVFVEKFTTRKEGKLFRKNKHELHMSDIPTILSIARKVGFIELQKVDMIRAEYEYQYLYVLQKPE</sequence>
<dbReference type="GO" id="GO:0008168">
    <property type="term" value="F:methyltransferase activity"/>
    <property type="evidence" value="ECO:0007669"/>
    <property type="project" value="UniProtKB-KW"/>
</dbReference>
<dbReference type="Gene3D" id="3.40.50.150">
    <property type="entry name" value="Vaccinia Virus protein VP39"/>
    <property type="match status" value="1"/>
</dbReference>
<dbReference type="CDD" id="cd02440">
    <property type="entry name" value="AdoMet_MTases"/>
    <property type="match status" value="1"/>
</dbReference>
<evidence type="ECO:0000259" key="2">
    <source>
        <dbReference type="Pfam" id="PF08241"/>
    </source>
</evidence>
<reference evidence="3" key="1">
    <citation type="journal article" date="2020" name="Nature">
        <title>Giant virus diversity and host interactions through global metagenomics.</title>
        <authorList>
            <person name="Schulz F."/>
            <person name="Roux S."/>
            <person name="Paez-Espino D."/>
            <person name="Jungbluth S."/>
            <person name="Walsh D.A."/>
            <person name="Denef V.J."/>
            <person name="McMahon K.D."/>
            <person name="Konstantinidis K.T."/>
            <person name="Eloe-Fadrosh E.A."/>
            <person name="Kyrpides N.C."/>
            <person name="Woyke T."/>
        </authorList>
    </citation>
    <scope>NUCLEOTIDE SEQUENCE</scope>
    <source>
        <strain evidence="3">GVMAG-S-1016713-123</strain>
    </source>
</reference>